<dbReference type="AlphaFoldDB" id="A0A7U9XVE3"/>
<dbReference type="InterPro" id="IPR000086">
    <property type="entry name" value="NUDIX_hydrolase_dom"/>
</dbReference>
<dbReference type="Pfam" id="PF00293">
    <property type="entry name" value="NUDIX"/>
    <property type="match status" value="1"/>
</dbReference>
<keyword evidence="2" id="KW-0378">Hydrolase</keyword>
<dbReference type="GO" id="GO:0006753">
    <property type="term" value="P:nucleoside phosphate metabolic process"/>
    <property type="evidence" value="ECO:0007669"/>
    <property type="project" value="TreeGrafter"/>
</dbReference>
<dbReference type="InterPro" id="IPR015797">
    <property type="entry name" value="NUDIX_hydrolase-like_dom_sf"/>
</dbReference>
<evidence type="ECO:0000256" key="2">
    <source>
        <dbReference type="ARBA" id="ARBA00022801"/>
    </source>
</evidence>
<evidence type="ECO:0000256" key="1">
    <source>
        <dbReference type="ARBA" id="ARBA00001946"/>
    </source>
</evidence>
<organism evidence="3 4">
    <name type="scientific">Mariniplasma anaerobium</name>
    <dbReference type="NCBI Taxonomy" id="2735436"/>
    <lineage>
        <taxon>Bacteria</taxon>
        <taxon>Bacillati</taxon>
        <taxon>Mycoplasmatota</taxon>
        <taxon>Mollicutes</taxon>
        <taxon>Acholeplasmatales</taxon>
        <taxon>Acholeplasmataceae</taxon>
        <taxon>Mariniplasma</taxon>
    </lineage>
</organism>
<name>A0A7U9XVE3_9MOLU</name>
<dbReference type="Proteomes" id="UP000620133">
    <property type="component" value="Chromosome"/>
</dbReference>
<sequence length="176" mass="20623">MKEIKINSKKVYTCSFMDVYEDDVRLPDQRVAKRNYIKHPGGAAMLAITKKDKVILIKQYRYPLDEIIFEIPAGKMDVKNESFRDCAIRELEEETGYYSKDVSFLYQVYPCVGYSDEKIEIFLAKDAYKVEKPIDKDVDEFIEVYLFSKQEAKNLLINNQIKDGKTLIALTNWIYT</sequence>
<dbReference type="RefSeq" id="WP_176238912.1">
    <property type="nucleotide sequence ID" value="NZ_AP024412.1"/>
</dbReference>
<dbReference type="GO" id="GO:0019693">
    <property type="term" value="P:ribose phosphate metabolic process"/>
    <property type="evidence" value="ECO:0007669"/>
    <property type="project" value="TreeGrafter"/>
</dbReference>
<comment type="cofactor">
    <cofactor evidence="1">
        <name>Mg(2+)</name>
        <dbReference type="ChEBI" id="CHEBI:18420"/>
    </cofactor>
</comment>
<accession>A0A7U9XVE3</accession>
<dbReference type="PANTHER" id="PTHR11839:SF18">
    <property type="entry name" value="NUDIX HYDROLASE DOMAIN-CONTAINING PROTEIN"/>
    <property type="match status" value="1"/>
</dbReference>
<dbReference type="SUPFAM" id="SSF55811">
    <property type="entry name" value="Nudix"/>
    <property type="match status" value="1"/>
</dbReference>
<dbReference type="GO" id="GO:0005829">
    <property type="term" value="C:cytosol"/>
    <property type="evidence" value="ECO:0007669"/>
    <property type="project" value="TreeGrafter"/>
</dbReference>
<reference evidence="3" key="1">
    <citation type="submission" date="2021-01" db="EMBL/GenBank/DDBJ databases">
        <title>Draft genome sequence of Acholeplasmataceae bacterium strain Mahy22.</title>
        <authorList>
            <person name="Watanabe M."/>
            <person name="Kojima H."/>
            <person name="Fukui M."/>
        </authorList>
    </citation>
    <scope>NUCLEOTIDE SEQUENCE</scope>
    <source>
        <strain evidence="3">Mahy22</strain>
    </source>
</reference>
<protein>
    <submittedName>
        <fullName evidence="3">ADP-ribose pyrophosphatase</fullName>
    </submittedName>
</protein>
<keyword evidence="4" id="KW-1185">Reference proteome</keyword>
<dbReference type="KEGG" id="manr:MPAN_011610"/>
<dbReference type="PROSITE" id="PS51462">
    <property type="entry name" value="NUDIX"/>
    <property type="match status" value="1"/>
</dbReference>
<dbReference type="EMBL" id="AP024412">
    <property type="protein sequence ID" value="BCR36268.1"/>
    <property type="molecule type" value="Genomic_DNA"/>
</dbReference>
<dbReference type="CDD" id="cd03424">
    <property type="entry name" value="NUDIX_ADPRase_Nudt5_UGPPase_Nudt14"/>
    <property type="match status" value="1"/>
</dbReference>
<evidence type="ECO:0000313" key="3">
    <source>
        <dbReference type="EMBL" id="BCR36268.1"/>
    </source>
</evidence>
<dbReference type="PANTHER" id="PTHR11839">
    <property type="entry name" value="UDP/ADP-SUGAR PYROPHOSPHATASE"/>
    <property type="match status" value="1"/>
</dbReference>
<evidence type="ECO:0000313" key="4">
    <source>
        <dbReference type="Proteomes" id="UP000620133"/>
    </source>
</evidence>
<dbReference type="Gene3D" id="3.90.79.10">
    <property type="entry name" value="Nucleoside Triphosphate Pyrophosphohydrolase"/>
    <property type="match status" value="1"/>
</dbReference>
<proteinExistence type="predicted"/>
<gene>
    <name evidence="3" type="ORF">MPAN_011610</name>
</gene>
<dbReference type="GO" id="GO:0016787">
    <property type="term" value="F:hydrolase activity"/>
    <property type="evidence" value="ECO:0007669"/>
    <property type="project" value="UniProtKB-KW"/>
</dbReference>